<comment type="caution">
    <text evidence="2">The sequence shown here is derived from an EMBL/GenBank/DDBJ whole genome shotgun (WGS) entry which is preliminary data.</text>
</comment>
<dbReference type="Proteomes" id="UP000237000">
    <property type="component" value="Unassembled WGS sequence"/>
</dbReference>
<name>A0A2P5E020_TREOI</name>
<dbReference type="EMBL" id="JXTC01000239">
    <property type="protein sequence ID" value="PON78888.1"/>
    <property type="molecule type" value="Genomic_DNA"/>
</dbReference>
<proteinExistence type="predicted"/>
<dbReference type="AlphaFoldDB" id="A0A2P5E020"/>
<accession>A0A2P5E020</accession>
<evidence type="ECO:0000313" key="3">
    <source>
        <dbReference type="Proteomes" id="UP000237000"/>
    </source>
</evidence>
<evidence type="ECO:0000256" key="1">
    <source>
        <dbReference type="SAM" id="MobiDB-lite"/>
    </source>
</evidence>
<protein>
    <submittedName>
        <fullName evidence="2">Uncharacterized protein</fullName>
    </submittedName>
</protein>
<feature type="compositionally biased region" description="Polar residues" evidence="1">
    <location>
        <begin position="74"/>
        <end position="92"/>
    </location>
</feature>
<evidence type="ECO:0000313" key="2">
    <source>
        <dbReference type="EMBL" id="PON78888.1"/>
    </source>
</evidence>
<sequence>MAADDHRLAEERRKWHYFQTAQAPLSASLRHPSTNITGSSTLETGGMEAGFVGRRLAIFGSLGPRGRRGENVGFKSNCQKSRTRGSSQFAVH</sequence>
<dbReference type="InParanoid" id="A0A2P5E020"/>
<feature type="region of interest" description="Disordered" evidence="1">
    <location>
        <begin position="65"/>
        <end position="92"/>
    </location>
</feature>
<keyword evidence="3" id="KW-1185">Reference proteome</keyword>
<feature type="non-terminal residue" evidence="2">
    <location>
        <position position="92"/>
    </location>
</feature>
<reference evidence="3" key="1">
    <citation type="submission" date="2016-06" db="EMBL/GenBank/DDBJ databases">
        <title>Parallel loss of symbiosis genes in relatives of nitrogen-fixing non-legume Parasponia.</title>
        <authorList>
            <person name="Van Velzen R."/>
            <person name="Holmer R."/>
            <person name="Bu F."/>
            <person name="Rutten L."/>
            <person name="Van Zeijl A."/>
            <person name="Liu W."/>
            <person name="Santuari L."/>
            <person name="Cao Q."/>
            <person name="Sharma T."/>
            <person name="Shen D."/>
            <person name="Roswanjaya Y."/>
            <person name="Wardhani T."/>
            <person name="Kalhor M.S."/>
            <person name="Jansen J."/>
            <person name="Van den Hoogen J."/>
            <person name="Gungor B."/>
            <person name="Hartog M."/>
            <person name="Hontelez J."/>
            <person name="Verver J."/>
            <person name="Yang W.-C."/>
            <person name="Schijlen E."/>
            <person name="Repin R."/>
            <person name="Schilthuizen M."/>
            <person name="Schranz E."/>
            <person name="Heidstra R."/>
            <person name="Miyata K."/>
            <person name="Fedorova E."/>
            <person name="Kohlen W."/>
            <person name="Bisseling T."/>
            <person name="Smit S."/>
            <person name="Geurts R."/>
        </authorList>
    </citation>
    <scope>NUCLEOTIDE SEQUENCE [LARGE SCALE GENOMIC DNA]</scope>
    <source>
        <strain evidence="3">cv. RG33-2</strain>
    </source>
</reference>
<organism evidence="2 3">
    <name type="scientific">Trema orientale</name>
    <name type="common">Charcoal tree</name>
    <name type="synonym">Celtis orientalis</name>
    <dbReference type="NCBI Taxonomy" id="63057"/>
    <lineage>
        <taxon>Eukaryota</taxon>
        <taxon>Viridiplantae</taxon>
        <taxon>Streptophyta</taxon>
        <taxon>Embryophyta</taxon>
        <taxon>Tracheophyta</taxon>
        <taxon>Spermatophyta</taxon>
        <taxon>Magnoliopsida</taxon>
        <taxon>eudicotyledons</taxon>
        <taxon>Gunneridae</taxon>
        <taxon>Pentapetalae</taxon>
        <taxon>rosids</taxon>
        <taxon>fabids</taxon>
        <taxon>Rosales</taxon>
        <taxon>Cannabaceae</taxon>
        <taxon>Trema</taxon>
    </lineage>
</organism>
<gene>
    <name evidence="2" type="ORF">TorRG33x02_237160</name>
</gene>